<dbReference type="InterPro" id="IPR007221">
    <property type="entry name" value="MreC"/>
</dbReference>
<protein>
    <recommendedName>
        <fullName evidence="2 5">Cell shape-determining protein MreC</fullName>
    </recommendedName>
    <alternativeName>
        <fullName evidence="4 5">Cell shape protein MreC</fullName>
    </alternativeName>
</protein>
<comment type="similarity">
    <text evidence="1 5">Belongs to the MreC family.</text>
</comment>
<accession>A0ABM7YI92</accession>
<feature type="region of interest" description="Disordered" evidence="6">
    <location>
        <begin position="288"/>
        <end position="312"/>
    </location>
</feature>
<name>A0ABM7YI92_9BURK</name>
<gene>
    <name evidence="8" type="ORF">CATMQ487_11770</name>
</gene>
<evidence type="ECO:0000256" key="3">
    <source>
        <dbReference type="ARBA" id="ARBA00022960"/>
    </source>
</evidence>
<feature type="compositionally biased region" description="Low complexity" evidence="6">
    <location>
        <begin position="288"/>
        <end position="297"/>
    </location>
</feature>
<dbReference type="Gene3D" id="2.40.10.350">
    <property type="entry name" value="Rod shape-determining protein MreC, domain 2"/>
    <property type="match status" value="1"/>
</dbReference>
<reference evidence="8" key="1">
    <citation type="submission" date="2022-04" db="EMBL/GenBank/DDBJ databases">
        <title>Whole genome sequence of Sphaerotilus sp. FB-5.</title>
        <authorList>
            <person name="Takeda M."/>
            <person name="Narihara S."/>
            <person name="Akimoto M."/>
            <person name="Akimoto R."/>
            <person name="Nishiyashiki S."/>
            <person name="Murakami T."/>
        </authorList>
    </citation>
    <scope>NUCLEOTIDE SEQUENCE</scope>
    <source>
        <strain evidence="8">FB-5</strain>
    </source>
</reference>
<dbReference type="InterPro" id="IPR055342">
    <property type="entry name" value="MreC_beta-barrel_core"/>
</dbReference>
<dbReference type="Pfam" id="PF04085">
    <property type="entry name" value="MreC"/>
    <property type="match status" value="1"/>
</dbReference>
<dbReference type="Proteomes" id="UP001057498">
    <property type="component" value="Chromosome"/>
</dbReference>
<evidence type="ECO:0000313" key="8">
    <source>
        <dbReference type="EMBL" id="BDI04207.1"/>
    </source>
</evidence>
<feature type="domain" description="Rod shape-determining protein MreC beta-barrel core" evidence="7">
    <location>
        <begin position="132"/>
        <end position="278"/>
    </location>
</feature>
<dbReference type="EMBL" id="AP025730">
    <property type="protein sequence ID" value="BDI04207.1"/>
    <property type="molecule type" value="Genomic_DNA"/>
</dbReference>
<dbReference type="InterPro" id="IPR042177">
    <property type="entry name" value="Cell/Rod_1"/>
</dbReference>
<evidence type="ECO:0000256" key="2">
    <source>
        <dbReference type="ARBA" id="ARBA00013855"/>
    </source>
</evidence>
<keyword evidence="3 5" id="KW-0133">Cell shape</keyword>
<keyword evidence="9" id="KW-1185">Reference proteome</keyword>
<sequence>MPLGTLDRSPPPFFRQGPSALTRVVFFASLAICLMALDTRAGLTAPLRTALAAALHPVQQLMLAPVLAMAGGRDYLGGITQARESAESARAQLARQGERALQVEQLLRENERLRGLLELRSRVNVVSHAAQVIYDAADPYTRKIVIDRGSSHGLRQGAPVINEVGVLGQVTRLYPLTAEVTLLTDRDSALPVLLPRKAIRSIAMGEPRRGALELRFVAANADVQVGDVVETSGLDGVYPGGYPVGTVRQVDRRTQSDFAQIELTPAAPPDGVRHVLVLDPLAPLLPAAPAASAPASGASGGARRPVPRGKTP</sequence>
<dbReference type="PANTHER" id="PTHR34138:SF1">
    <property type="entry name" value="CELL SHAPE-DETERMINING PROTEIN MREC"/>
    <property type="match status" value="1"/>
</dbReference>
<dbReference type="PANTHER" id="PTHR34138">
    <property type="entry name" value="CELL SHAPE-DETERMINING PROTEIN MREC"/>
    <property type="match status" value="1"/>
</dbReference>
<dbReference type="InterPro" id="IPR042175">
    <property type="entry name" value="Cell/Rod_MreC_2"/>
</dbReference>
<organism evidence="8 9">
    <name type="scientific">Sphaerotilus microaerophilus</name>
    <dbReference type="NCBI Taxonomy" id="2914710"/>
    <lineage>
        <taxon>Bacteria</taxon>
        <taxon>Pseudomonadati</taxon>
        <taxon>Pseudomonadota</taxon>
        <taxon>Betaproteobacteria</taxon>
        <taxon>Burkholderiales</taxon>
        <taxon>Sphaerotilaceae</taxon>
        <taxon>Sphaerotilus</taxon>
    </lineage>
</organism>
<dbReference type="PIRSF" id="PIRSF038471">
    <property type="entry name" value="MreC"/>
    <property type="match status" value="1"/>
</dbReference>
<evidence type="ECO:0000256" key="4">
    <source>
        <dbReference type="ARBA" id="ARBA00032089"/>
    </source>
</evidence>
<proteinExistence type="inferred from homology"/>
<dbReference type="Gene3D" id="2.40.10.340">
    <property type="entry name" value="Rod shape-determining protein MreC, domain 1"/>
    <property type="match status" value="1"/>
</dbReference>
<evidence type="ECO:0000256" key="5">
    <source>
        <dbReference type="PIRNR" id="PIRNR038471"/>
    </source>
</evidence>
<evidence type="ECO:0000256" key="6">
    <source>
        <dbReference type="SAM" id="MobiDB-lite"/>
    </source>
</evidence>
<dbReference type="RefSeq" id="WP_251972346.1">
    <property type="nucleotide sequence ID" value="NZ_AP025730.1"/>
</dbReference>
<evidence type="ECO:0000259" key="7">
    <source>
        <dbReference type="Pfam" id="PF04085"/>
    </source>
</evidence>
<evidence type="ECO:0000313" key="9">
    <source>
        <dbReference type="Proteomes" id="UP001057498"/>
    </source>
</evidence>
<comment type="function">
    <text evidence="5">Involved in formation and maintenance of cell shape.</text>
</comment>
<evidence type="ECO:0000256" key="1">
    <source>
        <dbReference type="ARBA" id="ARBA00009369"/>
    </source>
</evidence>
<dbReference type="NCBIfam" id="TIGR00219">
    <property type="entry name" value="mreC"/>
    <property type="match status" value="1"/>
</dbReference>